<accession>X1STJ7</accession>
<organism evidence="1">
    <name type="scientific">marine sediment metagenome</name>
    <dbReference type="NCBI Taxonomy" id="412755"/>
    <lineage>
        <taxon>unclassified sequences</taxon>
        <taxon>metagenomes</taxon>
        <taxon>ecological metagenomes</taxon>
    </lineage>
</organism>
<sequence>ELDSILRQDNPDDALETFFQRYPEDEMQALYKYMAGIPLEERKVKHERTHNKEG</sequence>
<protein>
    <submittedName>
        <fullName evidence="1">Uncharacterized protein</fullName>
    </submittedName>
</protein>
<evidence type="ECO:0000313" key="1">
    <source>
        <dbReference type="EMBL" id="GAI78675.1"/>
    </source>
</evidence>
<dbReference type="EMBL" id="BARW01013325">
    <property type="protein sequence ID" value="GAI78675.1"/>
    <property type="molecule type" value="Genomic_DNA"/>
</dbReference>
<reference evidence="1" key="1">
    <citation type="journal article" date="2014" name="Front. Microbiol.">
        <title>High frequency of phylogenetically diverse reductive dehalogenase-homologous genes in deep subseafloor sedimentary metagenomes.</title>
        <authorList>
            <person name="Kawai M."/>
            <person name="Futagami T."/>
            <person name="Toyoda A."/>
            <person name="Takaki Y."/>
            <person name="Nishi S."/>
            <person name="Hori S."/>
            <person name="Arai W."/>
            <person name="Tsubouchi T."/>
            <person name="Morono Y."/>
            <person name="Uchiyama I."/>
            <person name="Ito T."/>
            <person name="Fujiyama A."/>
            <person name="Inagaki F."/>
            <person name="Takami H."/>
        </authorList>
    </citation>
    <scope>NUCLEOTIDE SEQUENCE</scope>
    <source>
        <strain evidence="1">Expedition CK06-06</strain>
    </source>
</reference>
<comment type="caution">
    <text evidence="1">The sequence shown here is derived from an EMBL/GenBank/DDBJ whole genome shotgun (WGS) entry which is preliminary data.</text>
</comment>
<gene>
    <name evidence="1" type="ORF">S12H4_24508</name>
</gene>
<proteinExistence type="predicted"/>
<name>X1STJ7_9ZZZZ</name>
<feature type="non-terminal residue" evidence="1">
    <location>
        <position position="1"/>
    </location>
</feature>
<dbReference type="AlphaFoldDB" id="X1STJ7"/>